<dbReference type="SUPFAM" id="SSF52317">
    <property type="entry name" value="Class I glutamine amidotransferase-like"/>
    <property type="match status" value="1"/>
</dbReference>
<dbReference type="RefSeq" id="WP_003094905.1">
    <property type="nucleotide sequence ID" value="NZ_GL831112.1"/>
</dbReference>
<protein>
    <submittedName>
        <fullName evidence="3">Uncharacterized protein</fullName>
    </submittedName>
</protein>
<keyword evidence="1" id="KW-0663">Pyridoxal phosphate</keyword>
<dbReference type="EMBL" id="AEVI01000024">
    <property type="protein sequence ID" value="EFX96449.1"/>
    <property type="molecule type" value="Genomic_DNA"/>
</dbReference>
<dbReference type="InterPro" id="IPR002161">
    <property type="entry name" value="PdxT/SNO"/>
</dbReference>
<evidence type="ECO:0000256" key="1">
    <source>
        <dbReference type="ARBA" id="ARBA00022898"/>
    </source>
</evidence>
<dbReference type="Gene3D" id="3.40.50.880">
    <property type="match status" value="1"/>
</dbReference>
<dbReference type="PROSITE" id="PS51130">
    <property type="entry name" value="PDXT_SNO_2"/>
    <property type="match status" value="1"/>
</dbReference>
<accession>A0ABP2KJW8</accession>
<keyword evidence="2" id="KW-0315">Glutamine amidotransferase</keyword>
<name>A0ABP2KJW8_STRVE</name>
<dbReference type="PANTHER" id="PTHR31559">
    <property type="entry name" value="PYRIDOXAL 5'-PHOSPHATE SYNTHASE SUBUNIT SNO"/>
    <property type="match status" value="1"/>
</dbReference>
<dbReference type="PANTHER" id="PTHR31559:SF0">
    <property type="entry name" value="PYRIDOXAL 5'-PHOSPHATE SYNTHASE SUBUNIT SNO1-RELATED"/>
    <property type="match status" value="1"/>
</dbReference>
<evidence type="ECO:0000313" key="4">
    <source>
        <dbReference type="Proteomes" id="UP000003697"/>
    </source>
</evidence>
<proteinExistence type="predicted"/>
<evidence type="ECO:0000256" key="2">
    <source>
        <dbReference type="ARBA" id="ARBA00022962"/>
    </source>
</evidence>
<dbReference type="InterPro" id="IPR029062">
    <property type="entry name" value="Class_I_gatase-like"/>
</dbReference>
<reference evidence="3 4" key="1">
    <citation type="submission" date="2011-01" db="EMBL/GenBank/DDBJ databases">
        <authorList>
            <person name="Muzny D."/>
            <person name="Qin X."/>
            <person name="Buhay C."/>
            <person name="Dugan-Rocha S."/>
            <person name="Ding Y."/>
            <person name="Chen G."/>
            <person name="Hawes A."/>
            <person name="Holder M."/>
            <person name="Jhangiani S."/>
            <person name="Johnson A."/>
            <person name="Khan Z."/>
            <person name="Li Z."/>
            <person name="Liu W."/>
            <person name="Liu X."/>
            <person name="Perez L."/>
            <person name="Shen H."/>
            <person name="Wang Q."/>
            <person name="Watt J."/>
            <person name="Xi L."/>
            <person name="Xin Y."/>
            <person name="Zhou J."/>
            <person name="Deng J."/>
            <person name="Jiang H."/>
            <person name="Liu Y."/>
            <person name="Qu J."/>
            <person name="Song X.-Z."/>
            <person name="Zhang L."/>
            <person name="Villasana D."/>
            <person name="Johnson A."/>
            <person name="Liu J."/>
            <person name="Liyanage D."/>
            <person name="Lorensuhewa L."/>
            <person name="Robinson T."/>
            <person name="Song A."/>
            <person name="Song B.-B."/>
            <person name="Dinh H."/>
            <person name="Thornton R."/>
            <person name="Coyle M."/>
            <person name="Francisco L."/>
            <person name="Jackson L."/>
            <person name="Javaid M."/>
            <person name="Korchina V."/>
            <person name="Kovar C."/>
            <person name="Mata R."/>
            <person name="Mathew T."/>
            <person name="Ngo R."/>
            <person name="Nguyen L."/>
            <person name="Nguyen N."/>
            <person name="Okwuonu G."/>
            <person name="Ongeri F."/>
            <person name="Pham C."/>
            <person name="Simmons D."/>
            <person name="Wilczek-Boney K."/>
            <person name="Hale W."/>
            <person name="Jakkamsetti A."/>
            <person name="Pham P."/>
            <person name="Ruth R."/>
            <person name="San Lucas F."/>
            <person name="Warren J."/>
            <person name="Zhang J."/>
            <person name="Zhao Z."/>
            <person name="Zhou C."/>
            <person name="Zhu D."/>
            <person name="Lee S."/>
            <person name="Bess C."/>
            <person name="Blankenburg K."/>
            <person name="Forbes L."/>
            <person name="Fu Q."/>
            <person name="Gubbala S."/>
            <person name="Hirani K."/>
            <person name="Jayaseelan J.C."/>
            <person name="Lara F."/>
            <person name="Munidasa M."/>
            <person name="Palculict T."/>
            <person name="Patil S."/>
            <person name="Pu L.-L."/>
            <person name="Saada N."/>
            <person name="Tang L."/>
            <person name="Weissenberger G."/>
            <person name="Zhu Y."/>
            <person name="Hemphill L."/>
            <person name="Shang Y."/>
            <person name="Youmans B."/>
            <person name="Ayvaz T."/>
            <person name="Ross M."/>
            <person name="Santibanez J."/>
            <person name="Aqrawi P."/>
            <person name="Gross S."/>
            <person name="Joshi V."/>
            <person name="Fowler G."/>
            <person name="Nazareth L."/>
            <person name="Reid J."/>
            <person name="Worley K."/>
            <person name="Petrosino J."/>
            <person name="Highlander S."/>
            <person name="Gibbs R."/>
        </authorList>
    </citation>
    <scope>NUCLEOTIDE SEQUENCE [LARGE SCALE GENOMIC DNA]</scope>
    <source>
        <strain evidence="3 4">ATCC 49124</strain>
    </source>
</reference>
<sequence>MECFEKGIGDSPIVFIHAPIIETIGPEVEILAQVNVAIVAAKEKHMLVTSFHSELTGDTRAHAYFLEMISQSKKEKL</sequence>
<dbReference type="Pfam" id="PF01174">
    <property type="entry name" value="SNO"/>
    <property type="match status" value="1"/>
</dbReference>
<evidence type="ECO:0000313" key="3">
    <source>
        <dbReference type="EMBL" id="EFX96449.1"/>
    </source>
</evidence>
<dbReference type="Proteomes" id="UP000003697">
    <property type="component" value="Unassembled WGS sequence"/>
</dbReference>
<keyword evidence="4" id="KW-1185">Reference proteome</keyword>
<gene>
    <name evidence="3" type="ORF">HMPREF9425_0649</name>
</gene>
<comment type="caution">
    <text evidence="3">The sequence shown here is derived from an EMBL/GenBank/DDBJ whole genome shotgun (WGS) entry which is preliminary data.</text>
</comment>
<organism evidence="3 4">
    <name type="scientific">Streptococcus vestibularis ATCC 49124</name>
    <dbReference type="NCBI Taxonomy" id="889206"/>
    <lineage>
        <taxon>Bacteria</taxon>
        <taxon>Bacillati</taxon>
        <taxon>Bacillota</taxon>
        <taxon>Bacilli</taxon>
        <taxon>Lactobacillales</taxon>
        <taxon>Streptococcaceae</taxon>
        <taxon>Streptococcus</taxon>
    </lineage>
</organism>